<gene>
    <name evidence="5" type="ORF">A2519_00435</name>
</gene>
<proteinExistence type="predicted"/>
<keyword evidence="2" id="KW-0472">Membrane</keyword>
<keyword evidence="2" id="KW-0812">Transmembrane</keyword>
<feature type="domain" description="Soluble ligand binding" evidence="4">
    <location>
        <begin position="727"/>
        <end position="764"/>
    </location>
</feature>
<dbReference type="GO" id="GO:0015159">
    <property type="term" value="F:polysaccharide transmembrane transporter activity"/>
    <property type="evidence" value="ECO:0007669"/>
    <property type="project" value="InterPro"/>
</dbReference>
<sequence>MSELQGKKCRKLNKSFITVSLHELDFYCPNFLFCFGSRIALIFQIYMKKNIFAPVLCFYFFVGMWFVPLFGQLDDQGKQQIIEKIKSGEIQISPEMMQQGQDVLKTRIDEGKTAKSDTPRTMAITSGNDTITDSLVKNTAAIQKIKNPGLEEIYQSLIKATPEDLGLPMFGSDLLRKEGMAQGDASVPPVEQYVLGVSDEIVVYTWGRETATRSVFVDKDGYFNYPPLAPIRVAGLTFAKAQEAIKSSLENISGLQARISLGQLKSIRVMIIGDASQPGSYSLPSGTTVLNALMAYGGISDIGSLRSIEIKRNGRTWRMVDLYEILCKGNTKDDEQLVSGDALFIPVLKKKVIVAGFVKRPAIYEARNNETVADMLDYAGGLAPLADCERIVVERTRDNNEKIVLNVQYAPGDKKNNAQTIKVSDGDLIKVFPLLSKETNFVSVSGNVLAPGKYQYRDGLTVKGILPTIESYKPETFFDYGVVKRLFEPDFHAEYIPFSLKNIYSGGGDFTLKPRDALFIFNKWELLDTSFIVVEGNVRKPGRVHYVENMRVSDAIIAAGGFKEDTYKEETHVLKYSPEFSGSSLKRVNMESVLADYASDENIVLGPNDKVLVFSKWNFNFKDSVLIIGEVKQPGIYKLVKGMTVSDLIKQAGGYTEGTFKLYIEVVRQKIHGDSVEVEDVFKLHYGKDFGENVHFELQAKDNVYVRKIIDYGRMISIRLNGLFKFPGIYRAEKGEKLSSVISRAGGFRENAYLPGIVYTRKRVRERQQEHIKMVADQLERQLDNMLNEMGGGMSEEDKAYRAVLINNRRQMLEELRNSIPLGRVVLKLDDINSFAQSEYDVEVEDGDELAVNENLNTVTVMGEVFAPVTVVYSKENDEIGECLAKAGGINEYGDEDNIYLIKADGTVVTPKTISFFTVFSWVDVEPGATIVVPPKVPKKSLLGEMQQITSIIYNLAVTTGVVITLFK</sequence>
<evidence type="ECO:0008006" key="7">
    <source>
        <dbReference type="Google" id="ProtNLM"/>
    </source>
</evidence>
<dbReference type="Pfam" id="PF10531">
    <property type="entry name" value="SLBB"/>
    <property type="match status" value="6"/>
</dbReference>
<dbReference type="PANTHER" id="PTHR33619:SF3">
    <property type="entry name" value="POLYSACCHARIDE EXPORT PROTEIN GFCE-RELATED"/>
    <property type="match status" value="1"/>
</dbReference>
<dbReference type="InterPro" id="IPR049712">
    <property type="entry name" value="Poly_export"/>
</dbReference>
<evidence type="ECO:0000259" key="4">
    <source>
        <dbReference type="Pfam" id="PF10531"/>
    </source>
</evidence>
<dbReference type="EMBL" id="MFYX01000157">
    <property type="protein sequence ID" value="OGJ99955.1"/>
    <property type="molecule type" value="Genomic_DNA"/>
</dbReference>
<evidence type="ECO:0000256" key="1">
    <source>
        <dbReference type="ARBA" id="ARBA00022729"/>
    </source>
</evidence>
<dbReference type="Gene3D" id="3.10.560.10">
    <property type="entry name" value="Outer membrane lipoprotein wza domain like"/>
    <property type="match status" value="6"/>
</dbReference>
<dbReference type="InterPro" id="IPR003715">
    <property type="entry name" value="Poly_export_N"/>
</dbReference>
<name>A0A1F7F0B8_UNCRA</name>
<feature type="transmembrane region" description="Helical" evidence="2">
    <location>
        <begin position="51"/>
        <end position="71"/>
    </location>
</feature>
<feature type="domain" description="Soluble ligand binding" evidence="4">
    <location>
        <begin position="352"/>
        <end position="396"/>
    </location>
</feature>
<evidence type="ECO:0000313" key="6">
    <source>
        <dbReference type="Proteomes" id="UP000179243"/>
    </source>
</evidence>
<feature type="domain" description="Polysaccharide export protein N-terminal" evidence="3">
    <location>
        <begin position="189"/>
        <end position="256"/>
    </location>
</feature>
<feature type="domain" description="Soluble ligand binding" evidence="4">
    <location>
        <begin position="859"/>
        <end position="909"/>
    </location>
</feature>
<dbReference type="Pfam" id="PF02563">
    <property type="entry name" value="Poly_export"/>
    <property type="match status" value="1"/>
</dbReference>
<keyword evidence="2" id="KW-1133">Transmembrane helix</keyword>
<organism evidence="5 6">
    <name type="scientific">Candidatus Raymondbacteria bacterium RIFOXYD12_FULL_49_13</name>
    <dbReference type="NCBI Taxonomy" id="1817890"/>
    <lineage>
        <taxon>Bacteria</taxon>
        <taxon>Raymondiibacteriota</taxon>
    </lineage>
</organism>
<feature type="domain" description="Soluble ligand binding" evidence="4">
    <location>
        <begin position="627"/>
        <end position="658"/>
    </location>
</feature>
<protein>
    <recommendedName>
        <fullName evidence="7">Soluble ligand binding domain-containing protein</fullName>
    </recommendedName>
</protein>
<dbReference type="PANTHER" id="PTHR33619">
    <property type="entry name" value="POLYSACCHARIDE EXPORT PROTEIN GFCE-RELATED"/>
    <property type="match status" value="1"/>
</dbReference>
<dbReference type="InterPro" id="IPR019554">
    <property type="entry name" value="Soluble_ligand-bd"/>
</dbReference>
<dbReference type="Proteomes" id="UP000179243">
    <property type="component" value="Unassembled WGS sequence"/>
</dbReference>
<evidence type="ECO:0000256" key="2">
    <source>
        <dbReference type="SAM" id="Phobius"/>
    </source>
</evidence>
<dbReference type="SUPFAM" id="SSF142984">
    <property type="entry name" value="Nqo1 middle domain-like"/>
    <property type="match status" value="1"/>
</dbReference>
<keyword evidence="1" id="KW-0732">Signal</keyword>
<dbReference type="AlphaFoldDB" id="A0A1F7F0B8"/>
<comment type="caution">
    <text evidence="5">The sequence shown here is derived from an EMBL/GenBank/DDBJ whole genome shotgun (WGS) entry which is preliminary data.</text>
</comment>
<accession>A0A1F7F0B8</accession>
<feature type="domain" description="Soluble ligand binding" evidence="4">
    <location>
        <begin position="534"/>
        <end position="571"/>
    </location>
</feature>
<evidence type="ECO:0000259" key="3">
    <source>
        <dbReference type="Pfam" id="PF02563"/>
    </source>
</evidence>
<reference evidence="5 6" key="1">
    <citation type="journal article" date="2016" name="Nat. Commun.">
        <title>Thousands of microbial genomes shed light on interconnected biogeochemical processes in an aquifer system.</title>
        <authorList>
            <person name="Anantharaman K."/>
            <person name="Brown C.T."/>
            <person name="Hug L.A."/>
            <person name="Sharon I."/>
            <person name="Castelle C.J."/>
            <person name="Probst A.J."/>
            <person name="Thomas B.C."/>
            <person name="Singh A."/>
            <person name="Wilkins M.J."/>
            <person name="Karaoz U."/>
            <person name="Brodie E.L."/>
            <person name="Williams K.H."/>
            <person name="Hubbard S.S."/>
            <person name="Banfield J.F."/>
        </authorList>
    </citation>
    <scope>NUCLEOTIDE SEQUENCE [LARGE SCALE GENOMIC DNA]</scope>
</reference>
<feature type="domain" description="Soluble ligand binding" evidence="4">
    <location>
        <begin position="269"/>
        <end position="313"/>
    </location>
</feature>
<evidence type="ECO:0000313" key="5">
    <source>
        <dbReference type="EMBL" id="OGJ99955.1"/>
    </source>
</evidence>